<sequence length="73" mass="8166">MDRIDIKASTGNGKVSESIWIAFLDQLLTKNQKTNKKTTTQKGLYIVILFANNGKDFYLSIGLGTENLSQKKD</sequence>
<dbReference type="Gene3D" id="3.30.920.90">
    <property type="match status" value="1"/>
</dbReference>
<evidence type="ECO:0000259" key="1">
    <source>
        <dbReference type="Pfam" id="PF12102"/>
    </source>
</evidence>
<dbReference type="AlphaFoldDB" id="A0A5S9MC78"/>
<accession>A0A5S9MC78</accession>
<feature type="domain" description="Type IV methyl-directed restriction enzyme EcoKMcrB subunit DNA-binding" evidence="1">
    <location>
        <begin position="2"/>
        <end position="71"/>
    </location>
</feature>
<organism evidence="2 3">
    <name type="scientific">Bacillus safensis</name>
    <dbReference type="NCBI Taxonomy" id="561879"/>
    <lineage>
        <taxon>Bacteria</taxon>
        <taxon>Bacillati</taxon>
        <taxon>Bacillota</taxon>
        <taxon>Bacilli</taxon>
        <taxon>Bacillales</taxon>
        <taxon>Bacillaceae</taxon>
        <taxon>Bacillus</taxon>
    </lineage>
</organism>
<evidence type="ECO:0000313" key="2">
    <source>
        <dbReference type="EMBL" id="BBP89549.1"/>
    </source>
</evidence>
<protein>
    <recommendedName>
        <fullName evidence="1">Type IV methyl-directed restriction enzyme EcoKMcrB subunit DNA-binding domain-containing protein</fullName>
    </recommendedName>
</protein>
<evidence type="ECO:0000313" key="3">
    <source>
        <dbReference type="Proteomes" id="UP000464658"/>
    </source>
</evidence>
<dbReference type="EMBL" id="AP021906">
    <property type="protein sequence ID" value="BBP89549.1"/>
    <property type="molecule type" value="Genomic_DNA"/>
</dbReference>
<dbReference type="InterPro" id="IPR021961">
    <property type="entry name" value="McrB_DNA-bd"/>
</dbReference>
<gene>
    <name evidence="2" type="ORF">BsIDN1_31670</name>
</gene>
<proteinExistence type="predicted"/>
<dbReference type="Proteomes" id="UP000464658">
    <property type="component" value="Chromosome"/>
</dbReference>
<dbReference type="Pfam" id="PF12102">
    <property type="entry name" value="MrcB_N"/>
    <property type="match status" value="1"/>
</dbReference>
<name>A0A5S9MC78_BACIA</name>
<reference evidence="2 3" key="1">
    <citation type="submission" date="2019-12" db="EMBL/GenBank/DDBJ databases">
        <title>Full genome sequence of a Bacillus safensis strain isolated from commercially available natto in Indonesia.</title>
        <authorList>
            <person name="Yoshida M."/>
            <person name="Uomi M."/>
            <person name="Waturangi D."/>
            <person name="Ekaputri J.J."/>
            <person name="Setiamarga D.H.E."/>
        </authorList>
    </citation>
    <scope>NUCLEOTIDE SEQUENCE [LARGE SCALE GENOMIC DNA]</scope>
    <source>
        <strain evidence="2 3">IDN1</strain>
    </source>
</reference>